<dbReference type="GO" id="GO:0022857">
    <property type="term" value="F:transmembrane transporter activity"/>
    <property type="evidence" value="ECO:0007669"/>
    <property type="project" value="InterPro"/>
</dbReference>
<feature type="transmembrane region" description="Helical" evidence="8">
    <location>
        <begin position="507"/>
        <end position="530"/>
    </location>
</feature>
<keyword evidence="6 8" id="KW-0472">Membrane</keyword>
<keyword evidence="4" id="KW-0653">Protein transport</keyword>
<evidence type="ECO:0000256" key="8">
    <source>
        <dbReference type="SAM" id="Phobius"/>
    </source>
</evidence>
<dbReference type="GO" id="GO:0015833">
    <property type="term" value="P:peptide transport"/>
    <property type="evidence" value="ECO:0007669"/>
    <property type="project" value="UniProtKB-KW"/>
</dbReference>
<comment type="subcellular location">
    <subcellularLocation>
        <location evidence="1">Membrane</location>
        <topology evidence="1">Multi-pass membrane protein</topology>
    </subcellularLocation>
</comment>
<dbReference type="InterPro" id="IPR036259">
    <property type="entry name" value="MFS_trans_sf"/>
</dbReference>
<dbReference type="Pfam" id="PF00854">
    <property type="entry name" value="PTR2"/>
    <property type="match status" value="2"/>
</dbReference>
<dbReference type="PANTHER" id="PTHR11654">
    <property type="entry name" value="OLIGOPEPTIDE TRANSPORTER-RELATED"/>
    <property type="match status" value="1"/>
</dbReference>
<keyword evidence="3 8" id="KW-0812">Transmembrane</keyword>
<dbReference type="AlphaFoldDB" id="A0A3P6RTV0"/>
<evidence type="ECO:0000256" key="3">
    <source>
        <dbReference type="ARBA" id="ARBA00022692"/>
    </source>
</evidence>
<evidence type="ECO:0000256" key="4">
    <source>
        <dbReference type="ARBA" id="ARBA00022856"/>
    </source>
</evidence>
<accession>A0A3P6RTV0</accession>
<feature type="transmembrane region" description="Helical" evidence="8">
    <location>
        <begin position="181"/>
        <end position="201"/>
    </location>
</feature>
<dbReference type="EMBL" id="UYRR01033253">
    <property type="protein sequence ID" value="VDK58280.1"/>
    <property type="molecule type" value="Genomic_DNA"/>
</dbReference>
<keyword evidence="5 8" id="KW-1133">Transmembrane helix</keyword>
<keyword evidence="10" id="KW-1185">Reference proteome</keyword>
<dbReference type="GO" id="GO:0016020">
    <property type="term" value="C:membrane"/>
    <property type="evidence" value="ECO:0007669"/>
    <property type="project" value="UniProtKB-SubCell"/>
</dbReference>
<sequence>MAFGVPAGLMILATIIFVLGSRSYKKYPPKENVIARVTKVIITSLRNKVKSAEYREHWLDHALDGHNCTTNSMCLEIGEKKSLNETCAQRVFVEDVKALLRVTVMLLPIPMFWALYDQQVTNEISGFQMGLTSSLNGFAYLFELPPTTRPNERCQRDPHYFLVYPAVEKCGIRTTPLRRMVAGGVVAALAFVIAALVQFRVNYTLPDPPSANVAFVSFSNVYDRCNLTLSSPDLPTKTIPFNSSLVDDEVIGLHQAYRINVGSRNRQITFTVTPQKPCTDIPTKFSMNLKGGQAYQGILTRHGFTYNPIKLEKPKTGQEQSLLNVNLMVPYEALPKSVFWANCSNISTDCPVYSKGLALCKHNTHGKPICDAHDRTAVFGWPYGRVNENKTAVFYTFKDIDVGTFDVFYIAHKYTDTTDRDLIHQFYYIPLDGVTVQVIGIGAMYSLTIQTNSSNPKALEWNMNTLIPANEMNILWQIPQYVVITAAEILISITGLEFAYSQAIEMLVYAAVMLVVICIFALQAAFYYHYVDYADSQDSEDVFTQDSKDTSSRKELGNGTNQS</sequence>
<gene>
    <name evidence="9" type="ORF">ASIM_LOCUS16621</name>
</gene>
<feature type="region of interest" description="Disordered" evidence="7">
    <location>
        <begin position="542"/>
        <end position="563"/>
    </location>
</feature>
<evidence type="ECO:0000313" key="10">
    <source>
        <dbReference type="Proteomes" id="UP000267096"/>
    </source>
</evidence>
<keyword evidence="4" id="KW-0571">Peptide transport</keyword>
<feature type="transmembrane region" description="Helical" evidence="8">
    <location>
        <begin position="6"/>
        <end position="24"/>
    </location>
</feature>
<name>A0A3P6RTV0_ANISI</name>
<evidence type="ECO:0000256" key="6">
    <source>
        <dbReference type="ARBA" id="ARBA00023136"/>
    </source>
</evidence>
<proteinExistence type="inferred from homology"/>
<dbReference type="Gene3D" id="1.20.1250.20">
    <property type="entry name" value="MFS general substrate transporter like domains"/>
    <property type="match status" value="2"/>
</dbReference>
<evidence type="ECO:0000256" key="5">
    <source>
        <dbReference type="ARBA" id="ARBA00022989"/>
    </source>
</evidence>
<reference evidence="9 10" key="1">
    <citation type="submission" date="2018-11" db="EMBL/GenBank/DDBJ databases">
        <authorList>
            <consortium name="Pathogen Informatics"/>
        </authorList>
    </citation>
    <scope>NUCLEOTIDE SEQUENCE [LARGE SCALE GENOMIC DNA]</scope>
</reference>
<evidence type="ECO:0000256" key="2">
    <source>
        <dbReference type="ARBA" id="ARBA00005982"/>
    </source>
</evidence>
<dbReference type="OrthoDB" id="205993at2759"/>
<feature type="transmembrane region" description="Helical" evidence="8">
    <location>
        <begin position="481"/>
        <end position="500"/>
    </location>
</feature>
<keyword evidence="4" id="KW-0813">Transport</keyword>
<feature type="compositionally biased region" description="Basic and acidic residues" evidence="7">
    <location>
        <begin position="546"/>
        <end position="556"/>
    </location>
</feature>
<dbReference type="Proteomes" id="UP000267096">
    <property type="component" value="Unassembled WGS sequence"/>
</dbReference>
<evidence type="ECO:0000256" key="1">
    <source>
        <dbReference type="ARBA" id="ARBA00004141"/>
    </source>
</evidence>
<comment type="similarity">
    <text evidence="2">Belongs to the major facilitator superfamily. Proton-dependent oligopeptide transporter (POT/PTR) (TC 2.A.17) family.</text>
</comment>
<evidence type="ECO:0000256" key="7">
    <source>
        <dbReference type="SAM" id="MobiDB-lite"/>
    </source>
</evidence>
<dbReference type="InterPro" id="IPR000109">
    <property type="entry name" value="POT_fam"/>
</dbReference>
<organism evidence="9 10">
    <name type="scientific">Anisakis simplex</name>
    <name type="common">Herring worm</name>
    <dbReference type="NCBI Taxonomy" id="6269"/>
    <lineage>
        <taxon>Eukaryota</taxon>
        <taxon>Metazoa</taxon>
        <taxon>Ecdysozoa</taxon>
        <taxon>Nematoda</taxon>
        <taxon>Chromadorea</taxon>
        <taxon>Rhabditida</taxon>
        <taxon>Spirurina</taxon>
        <taxon>Ascaridomorpha</taxon>
        <taxon>Ascaridoidea</taxon>
        <taxon>Anisakidae</taxon>
        <taxon>Anisakis</taxon>
        <taxon>Anisakis simplex complex</taxon>
    </lineage>
</organism>
<protein>
    <submittedName>
        <fullName evidence="9">Uncharacterized protein</fullName>
    </submittedName>
</protein>
<evidence type="ECO:0000313" key="9">
    <source>
        <dbReference type="EMBL" id="VDK58280.1"/>
    </source>
</evidence>